<keyword evidence="1" id="KW-0472">Membrane</keyword>
<gene>
    <name evidence="3" type="ORF">A2196_04200</name>
</gene>
<organism evidence="3 4">
    <name type="scientific">Candidatus Curtissbacteria bacterium RIFOXYA1_FULL_41_14</name>
    <dbReference type="NCBI Taxonomy" id="1797737"/>
    <lineage>
        <taxon>Bacteria</taxon>
        <taxon>Candidatus Curtissiibacteriota</taxon>
    </lineage>
</organism>
<accession>A0A1F5HB68</accession>
<dbReference type="PANTHER" id="PTHR35788">
    <property type="entry name" value="EXPORTED PROTEIN-RELATED"/>
    <property type="match status" value="1"/>
</dbReference>
<dbReference type="AlphaFoldDB" id="A0A1F5HB68"/>
<dbReference type="Proteomes" id="UP000176751">
    <property type="component" value="Unassembled WGS sequence"/>
</dbReference>
<name>A0A1F5HB68_9BACT</name>
<dbReference type="Pfam" id="PF04294">
    <property type="entry name" value="VanW"/>
    <property type="match status" value="1"/>
</dbReference>
<dbReference type="STRING" id="1797737.A2196_04200"/>
<evidence type="ECO:0000313" key="3">
    <source>
        <dbReference type="EMBL" id="OGE01326.1"/>
    </source>
</evidence>
<proteinExistence type="predicted"/>
<dbReference type="InterPro" id="IPR007391">
    <property type="entry name" value="Vancomycin_resist_VanW"/>
</dbReference>
<dbReference type="PANTHER" id="PTHR35788:SF1">
    <property type="entry name" value="EXPORTED PROTEIN"/>
    <property type="match status" value="1"/>
</dbReference>
<dbReference type="InterPro" id="IPR022029">
    <property type="entry name" value="YoaR-like_PG-bd"/>
</dbReference>
<keyword evidence="1" id="KW-0812">Transmembrane</keyword>
<dbReference type="InterPro" id="IPR052913">
    <property type="entry name" value="Glycopeptide_resist_protein"/>
</dbReference>
<evidence type="ECO:0000256" key="1">
    <source>
        <dbReference type="SAM" id="Phobius"/>
    </source>
</evidence>
<dbReference type="EMBL" id="MFCA01000028">
    <property type="protein sequence ID" value="OGE01326.1"/>
    <property type="molecule type" value="Genomic_DNA"/>
</dbReference>
<keyword evidence="1" id="KW-1133">Transmembrane helix</keyword>
<feature type="domain" description="YoaR-like putative peptidoglycan binding" evidence="2">
    <location>
        <begin position="247"/>
        <end position="335"/>
    </location>
</feature>
<feature type="transmembrane region" description="Helical" evidence="1">
    <location>
        <begin position="12"/>
        <end position="33"/>
    </location>
</feature>
<feature type="domain" description="YoaR-like putative peptidoglycan binding" evidence="2">
    <location>
        <begin position="98"/>
        <end position="179"/>
    </location>
</feature>
<evidence type="ECO:0000313" key="4">
    <source>
        <dbReference type="Proteomes" id="UP000176751"/>
    </source>
</evidence>
<comment type="caution">
    <text evidence="3">The sequence shown here is derived from an EMBL/GenBank/DDBJ whole genome shotgun (WGS) entry which is preliminary data.</text>
</comment>
<sequence length="605" mass="67248">MRLAYLNLKKIPLLLYAIAFLLTLFISYNLAYFNKTLPNTYIGSQSVSGKTKEQLEDLLTARIESLEKGSVIFEFEDNKLETDLKSLGVNFVKGASLQQAWSQRKSVNFLEKTQITPIYHIDFPELNNFLDTKLSLYETKAKNASINFEGGKIQISQESQGKVIDRSALLFKLREKIENLTMSPIILKLIDDQPQINASQAQSALNKVETLNNQQIVLTYELDSWKLSGQNLLSILKFYPYGQKQGYTEKFTFYDEPTIVNSVKLVDSPQPKLNVNLDNDKLDGFISTIANSIDQPTTNATLKFASGKVIEFTPARNGLKLDRRETKNLISQKVSIDNFSEGKDINITLPVTIQVAKIANEDINNLGIKELIGRGVSYFAGSIANRVYNLSLGSQRISGTLVKPGETFSFNQSVGEVTASTGYKQAYVISKGRTVLDDGGGMCQVSTTVFRAALNAGLPIVSRTAHAYRVGYYEQKGFKAGLDATVWAPSVDLKFKNDTDKHILVQAVVDRTTSKLEIDIYGTNDARRVEISDPVISNQKPPPEDKYEEDPTLAKGTVKQVDFAASGATSVFTRKVFKANELIIDDTFKSVYRPWQAVYLVGTGG</sequence>
<reference evidence="3 4" key="1">
    <citation type="journal article" date="2016" name="Nat. Commun.">
        <title>Thousands of microbial genomes shed light on interconnected biogeochemical processes in an aquifer system.</title>
        <authorList>
            <person name="Anantharaman K."/>
            <person name="Brown C.T."/>
            <person name="Hug L.A."/>
            <person name="Sharon I."/>
            <person name="Castelle C.J."/>
            <person name="Probst A.J."/>
            <person name="Thomas B.C."/>
            <person name="Singh A."/>
            <person name="Wilkins M.J."/>
            <person name="Karaoz U."/>
            <person name="Brodie E.L."/>
            <person name="Williams K.H."/>
            <person name="Hubbard S.S."/>
            <person name="Banfield J.F."/>
        </authorList>
    </citation>
    <scope>NUCLEOTIDE SEQUENCE [LARGE SCALE GENOMIC DNA]</scope>
</reference>
<dbReference type="Pfam" id="PF12229">
    <property type="entry name" value="PG_binding_4"/>
    <property type="match status" value="2"/>
</dbReference>
<evidence type="ECO:0000259" key="2">
    <source>
        <dbReference type="Pfam" id="PF12229"/>
    </source>
</evidence>
<protein>
    <recommendedName>
        <fullName evidence="2">YoaR-like putative peptidoglycan binding domain-containing protein</fullName>
    </recommendedName>
</protein>